<keyword evidence="1" id="KW-0812">Transmembrane</keyword>
<protein>
    <submittedName>
        <fullName evidence="2">Sigma-w pathway protein ysdB</fullName>
    </submittedName>
</protein>
<comment type="caution">
    <text evidence="2">The sequence shown here is derived from an EMBL/GenBank/DDBJ whole genome shotgun (WGS) entry which is preliminary data.</text>
</comment>
<dbReference type="Proteomes" id="UP001211894">
    <property type="component" value="Unassembled WGS sequence"/>
</dbReference>
<evidence type="ECO:0000256" key="1">
    <source>
        <dbReference type="SAM" id="Phobius"/>
    </source>
</evidence>
<dbReference type="RefSeq" id="WP_271341028.1">
    <property type="nucleotide sequence ID" value="NZ_JAQKAB010000007.1"/>
</dbReference>
<organism evidence="2 3">
    <name type="scientific">Bacillus changyiensis</name>
    <dbReference type="NCBI Taxonomy" id="3004103"/>
    <lineage>
        <taxon>Bacteria</taxon>
        <taxon>Bacillati</taxon>
        <taxon>Bacillota</taxon>
        <taxon>Bacilli</taxon>
        <taxon>Bacillales</taxon>
        <taxon>Bacillaceae</taxon>
        <taxon>Bacillus</taxon>
    </lineage>
</organism>
<keyword evidence="3" id="KW-1185">Reference proteome</keyword>
<feature type="transmembrane region" description="Helical" evidence="1">
    <location>
        <begin position="6"/>
        <end position="25"/>
    </location>
</feature>
<proteinExistence type="predicted"/>
<sequence>MLVMILRLALLVLFIYVIYKTILFLRNPDRRLKSAQAKEYFYFLDDQKNTRKNLKITYKGVLFEGTKHIPAKDHPLFIHTIFIWTQAAEEKLQSFSTADFTELENKIKQRYPDCKIDWDASIQKWKNKHAEGQ</sequence>
<gene>
    <name evidence="2" type="ORF">PJ311_11190</name>
</gene>
<name>A0ABT4X4Q3_9BACI</name>
<keyword evidence="1" id="KW-1133">Transmembrane helix</keyword>
<evidence type="ECO:0000313" key="2">
    <source>
        <dbReference type="EMBL" id="MDA7027173.1"/>
    </source>
</evidence>
<dbReference type="EMBL" id="JAQKAB010000007">
    <property type="protein sequence ID" value="MDA7027173.1"/>
    <property type="molecule type" value="Genomic_DNA"/>
</dbReference>
<evidence type="ECO:0000313" key="3">
    <source>
        <dbReference type="Proteomes" id="UP001211894"/>
    </source>
</evidence>
<accession>A0ABT4X4Q3</accession>
<reference evidence="2 3" key="1">
    <citation type="submission" date="2023-01" db="EMBL/GenBank/DDBJ databases">
        <title>Bacillus changyiensis sp. nov., isolated from a coastal deposit.</title>
        <authorList>
            <person name="Xiao G."/>
            <person name="Lai Q."/>
            <person name="Hu Z."/>
            <person name="Shao Z."/>
        </authorList>
    </citation>
    <scope>NUCLEOTIDE SEQUENCE [LARGE SCALE GENOMIC DNA]</scope>
    <source>
        <strain evidence="2 3">CLL-7-23</strain>
    </source>
</reference>
<keyword evidence="1" id="KW-0472">Membrane</keyword>